<dbReference type="AlphaFoldDB" id="A0A5C6FM74"/>
<feature type="region of interest" description="Disordered" evidence="1">
    <location>
        <begin position="1"/>
        <end position="20"/>
    </location>
</feature>
<gene>
    <name evidence="2" type="ORF">V7x_43040</name>
</gene>
<dbReference type="Proteomes" id="UP000316476">
    <property type="component" value="Unassembled WGS sequence"/>
</dbReference>
<evidence type="ECO:0000256" key="1">
    <source>
        <dbReference type="SAM" id="MobiDB-lite"/>
    </source>
</evidence>
<evidence type="ECO:0000313" key="3">
    <source>
        <dbReference type="Proteomes" id="UP000316476"/>
    </source>
</evidence>
<comment type="caution">
    <text evidence="2">The sequence shown here is derived from an EMBL/GenBank/DDBJ whole genome shotgun (WGS) entry which is preliminary data.</text>
</comment>
<evidence type="ECO:0000313" key="2">
    <source>
        <dbReference type="EMBL" id="TWU62569.1"/>
    </source>
</evidence>
<sequence length="103" mass="11329">MATATATKKKSSNGSAARPVQEIRMGRIRAAIWENETTNGTRYNVTVSRIYKDGDTWKDSNSFGRDDLLIVAKVLDRCHTWIYSENGSAVVSNGEDGGEDAPF</sequence>
<protein>
    <submittedName>
        <fullName evidence="2">Uncharacterized protein</fullName>
    </submittedName>
</protein>
<dbReference type="RefSeq" id="WP_146416174.1">
    <property type="nucleotide sequence ID" value="NZ_SJPZ01000002.1"/>
</dbReference>
<dbReference type="EMBL" id="SJPZ01000002">
    <property type="protein sequence ID" value="TWU62569.1"/>
    <property type="molecule type" value="Genomic_DNA"/>
</dbReference>
<proteinExistence type="predicted"/>
<organism evidence="2 3">
    <name type="scientific">Crateriforma conspicua</name>
    <dbReference type="NCBI Taxonomy" id="2527996"/>
    <lineage>
        <taxon>Bacteria</taxon>
        <taxon>Pseudomonadati</taxon>
        <taxon>Planctomycetota</taxon>
        <taxon>Planctomycetia</taxon>
        <taxon>Planctomycetales</taxon>
        <taxon>Planctomycetaceae</taxon>
        <taxon>Crateriforma</taxon>
    </lineage>
</organism>
<name>A0A5C6FM74_9PLAN</name>
<reference evidence="2 3" key="1">
    <citation type="submission" date="2019-02" db="EMBL/GenBank/DDBJ databases">
        <title>Deep-cultivation of Planctomycetes and their phenomic and genomic characterization uncovers novel biology.</title>
        <authorList>
            <person name="Wiegand S."/>
            <person name="Jogler M."/>
            <person name="Boedeker C."/>
            <person name="Pinto D."/>
            <person name="Vollmers J."/>
            <person name="Rivas-Marin E."/>
            <person name="Kohn T."/>
            <person name="Peeters S.H."/>
            <person name="Heuer A."/>
            <person name="Rast P."/>
            <person name="Oberbeckmann S."/>
            <person name="Bunk B."/>
            <person name="Jeske O."/>
            <person name="Meyerdierks A."/>
            <person name="Storesund J.E."/>
            <person name="Kallscheuer N."/>
            <person name="Luecker S."/>
            <person name="Lage O.M."/>
            <person name="Pohl T."/>
            <person name="Merkel B.J."/>
            <person name="Hornburger P."/>
            <person name="Mueller R.-W."/>
            <person name="Bruemmer F."/>
            <person name="Labrenz M."/>
            <person name="Spormann A.M."/>
            <person name="Op Den Camp H."/>
            <person name="Overmann J."/>
            <person name="Amann R."/>
            <person name="Jetten M.S.M."/>
            <person name="Mascher T."/>
            <person name="Medema M.H."/>
            <person name="Devos D.P."/>
            <person name="Kaster A.-K."/>
            <person name="Ovreas L."/>
            <person name="Rohde M."/>
            <person name="Galperin M.Y."/>
            <person name="Jogler C."/>
        </authorList>
    </citation>
    <scope>NUCLEOTIDE SEQUENCE [LARGE SCALE GENOMIC DNA]</scope>
    <source>
        <strain evidence="2 3">V7</strain>
    </source>
</reference>
<accession>A0A5C6FM74</accession>
<dbReference type="OrthoDB" id="9797435at2"/>